<proteinExistence type="predicted"/>
<dbReference type="AlphaFoldDB" id="A0A5B0QWG3"/>
<sequence>MHYMFQNQLISMPNLQHLFEVGGALETCIFNIFSVHFLSAYIVYPSKYALESILPRKGLKFMSQIMNDNQKRRGHLFFLKAQNFKYFSQSMFFKSTARSYISPIYDNSEMIFRTKEVDFSTKLTQNFHYLTNLIFENKNFIDQLENHEKETLEIYKQGKTQPQDPASHEFKEILQMVVELFVGFGDWSELTGGNLKHHFLFSIIDWVVENYGNKMFEGIQIPPRFWDKFDAMSFSSKLLAALNRKKQDQILHQDPKLIDDQIKEIWAQFKQQYFHDQEIENLGNYLMLFELKEHLGRLDVQNDYNQIMNDLNIIISKVYFD</sequence>
<organism evidence="1 2">
    <name type="scientific">Puccinia graminis f. sp. tritici</name>
    <dbReference type="NCBI Taxonomy" id="56615"/>
    <lineage>
        <taxon>Eukaryota</taxon>
        <taxon>Fungi</taxon>
        <taxon>Dikarya</taxon>
        <taxon>Basidiomycota</taxon>
        <taxon>Pucciniomycotina</taxon>
        <taxon>Pucciniomycetes</taxon>
        <taxon>Pucciniales</taxon>
        <taxon>Pucciniaceae</taxon>
        <taxon>Puccinia</taxon>
    </lineage>
</organism>
<evidence type="ECO:0000313" key="1">
    <source>
        <dbReference type="EMBL" id="KAA1117652.1"/>
    </source>
</evidence>
<dbReference type="Proteomes" id="UP000324748">
    <property type="component" value="Unassembled WGS sequence"/>
</dbReference>
<comment type="caution">
    <text evidence="1">The sequence shown here is derived from an EMBL/GenBank/DDBJ whole genome shotgun (WGS) entry which is preliminary data.</text>
</comment>
<keyword evidence="2" id="KW-1185">Reference proteome</keyword>
<accession>A0A5B0QWG3</accession>
<dbReference type="EMBL" id="VSWC01000002">
    <property type="protein sequence ID" value="KAA1117652.1"/>
    <property type="molecule type" value="Genomic_DNA"/>
</dbReference>
<name>A0A5B0QWG3_PUCGR</name>
<gene>
    <name evidence="1" type="ORF">PGT21_050020</name>
</gene>
<protein>
    <submittedName>
        <fullName evidence="1">Uncharacterized protein</fullName>
    </submittedName>
</protein>
<evidence type="ECO:0000313" key="2">
    <source>
        <dbReference type="Proteomes" id="UP000324748"/>
    </source>
</evidence>
<reference evidence="1 2" key="1">
    <citation type="submission" date="2019-05" db="EMBL/GenBank/DDBJ databases">
        <title>Emergence of the Ug99 lineage of the wheat stem rust pathogen through somatic hybridization.</title>
        <authorList>
            <person name="Li F."/>
            <person name="Upadhyaya N.M."/>
            <person name="Sperschneider J."/>
            <person name="Matny O."/>
            <person name="Nguyen-Phuc H."/>
            <person name="Mago R."/>
            <person name="Raley C."/>
            <person name="Miller M.E."/>
            <person name="Silverstein K.A.T."/>
            <person name="Henningsen E."/>
            <person name="Hirsch C.D."/>
            <person name="Visser B."/>
            <person name="Pretorius Z.A."/>
            <person name="Steffenson B.J."/>
            <person name="Schwessinger B."/>
            <person name="Dodds P.N."/>
            <person name="Figueroa M."/>
        </authorList>
    </citation>
    <scope>NUCLEOTIDE SEQUENCE [LARGE SCALE GENOMIC DNA]</scope>
    <source>
        <strain evidence="1">21-0</strain>
    </source>
</reference>